<dbReference type="RefSeq" id="WP_033034800.1">
    <property type="nucleotide sequence ID" value="NZ_CP072011.1"/>
</dbReference>
<dbReference type="Proteomes" id="UP000270661">
    <property type="component" value="Unassembled WGS sequence"/>
</dbReference>
<dbReference type="AlphaFoldDB" id="A0A3M3ENE6"/>
<evidence type="ECO:0000313" key="1">
    <source>
        <dbReference type="EMBL" id="RMM51140.1"/>
    </source>
</evidence>
<organism evidence="1 2">
    <name type="scientific">Pseudomonas corrugata</name>
    <dbReference type="NCBI Taxonomy" id="47879"/>
    <lineage>
        <taxon>Bacteria</taxon>
        <taxon>Pseudomonadati</taxon>
        <taxon>Pseudomonadota</taxon>
        <taxon>Gammaproteobacteria</taxon>
        <taxon>Pseudomonadales</taxon>
        <taxon>Pseudomonadaceae</taxon>
        <taxon>Pseudomonas</taxon>
    </lineage>
</organism>
<gene>
    <name evidence="1" type="ORF">ALQ77_02844</name>
</gene>
<dbReference type="OrthoDB" id="7001856at2"/>
<dbReference type="EMBL" id="RBOJ01000060">
    <property type="protein sequence ID" value="RMM51140.1"/>
    <property type="molecule type" value="Genomic_DNA"/>
</dbReference>
<evidence type="ECO:0000313" key="2">
    <source>
        <dbReference type="Proteomes" id="UP000270661"/>
    </source>
</evidence>
<accession>A0A3M3ENE6</accession>
<sequence length="82" mass="9475">MGTFTTFTHPITPRIVNRYDAFDGIDYLPVSLIQPRYRVVLAGKCFFHIEETSTGRVRGFRTDHNEACYLARHLERNAGTQQ</sequence>
<proteinExistence type="predicted"/>
<comment type="caution">
    <text evidence="1">The sequence shown here is derived from an EMBL/GenBank/DDBJ whole genome shotgun (WGS) entry which is preliminary data.</text>
</comment>
<keyword evidence="2" id="KW-1185">Reference proteome</keyword>
<name>A0A3M3ENE6_9PSED</name>
<protein>
    <submittedName>
        <fullName evidence="1">Uncharacterized protein</fullName>
    </submittedName>
</protein>
<reference evidence="1 2" key="1">
    <citation type="submission" date="2018-08" db="EMBL/GenBank/DDBJ databases">
        <title>Recombination of ecologically and evolutionarily significant loci maintains genetic cohesion in the Pseudomonas syringae species complex.</title>
        <authorList>
            <person name="Dillon M."/>
            <person name="Thakur S."/>
            <person name="Almeida R.N.D."/>
            <person name="Weir B.S."/>
            <person name="Guttman D.S."/>
        </authorList>
    </citation>
    <scope>NUCLEOTIDE SEQUENCE [LARGE SCALE GENOMIC DNA]</scope>
    <source>
        <strain evidence="1 2">NCPPB2445</strain>
    </source>
</reference>